<dbReference type="AlphaFoldDB" id="A0A504YN35"/>
<evidence type="ECO:0000313" key="2">
    <source>
        <dbReference type="EMBL" id="TPP61769.1"/>
    </source>
</evidence>
<organism evidence="2 3">
    <name type="scientific">Fasciola gigantica</name>
    <name type="common">Giant liver fluke</name>
    <dbReference type="NCBI Taxonomy" id="46835"/>
    <lineage>
        <taxon>Eukaryota</taxon>
        <taxon>Metazoa</taxon>
        <taxon>Spiralia</taxon>
        <taxon>Lophotrochozoa</taxon>
        <taxon>Platyhelminthes</taxon>
        <taxon>Trematoda</taxon>
        <taxon>Digenea</taxon>
        <taxon>Plagiorchiida</taxon>
        <taxon>Echinostomata</taxon>
        <taxon>Echinostomatoidea</taxon>
        <taxon>Fasciolidae</taxon>
        <taxon>Fasciola</taxon>
    </lineage>
</organism>
<keyword evidence="3" id="KW-1185">Reference proteome</keyword>
<dbReference type="EMBL" id="SUNJ01007728">
    <property type="protein sequence ID" value="TPP61769.1"/>
    <property type="molecule type" value="Genomic_DNA"/>
</dbReference>
<accession>A0A504YN35</accession>
<gene>
    <name evidence="2" type="ORF">FGIG_01979</name>
</gene>
<feature type="transmembrane region" description="Helical" evidence="1">
    <location>
        <begin position="41"/>
        <end position="65"/>
    </location>
</feature>
<proteinExistence type="predicted"/>
<keyword evidence="1" id="KW-0472">Membrane</keyword>
<evidence type="ECO:0000313" key="3">
    <source>
        <dbReference type="Proteomes" id="UP000316759"/>
    </source>
</evidence>
<protein>
    <submittedName>
        <fullName evidence="2">Uncharacterized protein</fullName>
    </submittedName>
</protein>
<evidence type="ECO:0000256" key="1">
    <source>
        <dbReference type="SAM" id="Phobius"/>
    </source>
</evidence>
<comment type="caution">
    <text evidence="2">The sequence shown here is derived from an EMBL/GenBank/DDBJ whole genome shotgun (WGS) entry which is preliminary data.</text>
</comment>
<sequence length="148" mass="16138">MVLGPNLGVTVLQRGRLSGEGVSWHLSICNHMSFVEQLSRLLSVVLFRACVGVFVSTLATCSIVLQEMAREYQGISIPGLTLVMFNEALIQDRGKVKLNLRVLDGDSVGEFILGLVFRYVIISTDSLASHGAATEVHLRNSPLKQKAL</sequence>
<keyword evidence="1" id="KW-1133">Transmembrane helix</keyword>
<reference evidence="2 3" key="1">
    <citation type="submission" date="2019-04" db="EMBL/GenBank/DDBJ databases">
        <title>Annotation for the trematode Fasciola gigantica.</title>
        <authorList>
            <person name="Choi Y.-J."/>
        </authorList>
    </citation>
    <scope>NUCLEOTIDE SEQUENCE [LARGE SCALE GENOMIC DNA]</scope>
    <source>
        <strain evidence="2">Uganda_cow_1</strain>
    </source>
</reference>
<name>A0A504YN35_FASGI</name>
<dbReference type="Proteomes" id="UP000316759">
    <property type="component" value="Unassembled WGS sequence"/>
</dbReference>
<keyword evidence="1" id="KW-0812">Transmembrane</keyword>